<comment type="caution">
    <text evidence="2">The sequence shown here is derived from an EMBL/GenBank/DDBJ whole genome shotgun (WGS) entry which is preliminary data.</text>
</comment>
<evidence type="ECO:0000256" key="1">
    <source>
        <dbReference type="SAM" id="Phobius"/>
    </source>
</evidence>
<reference evidence="2 3" key="1">
    <citation type="journal article" date="2017" name="Front. Microbiol.">
        <title>New Insights into the Diversity of the Genus Faecalibacterium.</title>
        <authorList>
            <person name="Benevides L."/>
            <person name="Burman S."/>
            <person name="Martin R."/>
            <person name="Robert V."/>
            <person name="Thomas M."/>
            <person name="Miquel S."/>
            <person name="Chain F."/>
            <person name="Sokol H."/>
            <person name="Bermudez-Humaran L.G."/>
            <person name="Morrison M."/>
            <person name="Langella P."/>
            <person name="Azevedo V.A."/>
            <person name="Chatel J.M."/>
            <person name="Soares S."/>
        </authorList>
    </citation>
    <scope>NUCLEOTIDE SEQUENCE [LARGE SCALE GENOMIC DNA]</scope>
    <source>
        <strain evidence="2 3">AHMP21</strain>
    </source>
</reference>
<keyword evidence="1" id="KW-0472">Membrane</keyword>
<accession>A0A2A7BH89</accession>
<keyword evidence="1" id="KW-1133">Transmembrane helix</keyword>
<name>A0A2A7BH89_9FIRM</name>
<feature type="transmembrane region" description="Helical" evidence="1">
    <location>
        <begin position="167"/>
        <end position="198"/>
    </location>
</feature>
<feature type="transmembrane region" description="Helical" evidence="1">
    <location>
        <begin position="210"/>
        <end position="231"/>
    </location>
</feature>
<feature type="transmembrane region" description="Helical" evidence="1">
    <location>
        <begin position="140"/>
        <end position="160"/>
    </location>
</feature>
<evidence type="ECO:0000313" key="2">
    <source>
        <dbReference type="EMBL" id="PDX90764.1"/>
    </source>
</evidence>
<sequence length="483" mass="54679">MSFSAPTSRAQRSRRILPWLLYLYALVLFAMHFVRIFDNSFWGDEGFSIGLAQMNVFEMLQVTAADNHPPLYYLFTQLLYHLLGNHGYVYHLSALIPYGLILILACTVIFRQFGLIPAVVVSTFASLTDTAIMFNVEARMYSLGAFFVLAAYLALHNVLHSGKTSDWVIFSVASLCAAYTHYYALISVAFFYLALLSLLPQDKSSFKKILITYCAAVVVYLPWLLVLLPTFKRAATDWWSTFIPSPINCIGFFFNPSWTVLIFGLALLLYFTAQAKSSSKWLFAPDTIWLLTGLLSAAGTSAVGLIVSHAFRPLFLVRYLYPLTAVVYLVFGFLLSKVRWRTILSSILILGTLVCSLPDLYQTYQREKRIDLATTQCLEVITPSQDAVLYTTNYFLDWTLFDYYFPGRVHAQIESSDISQCFTSSYPEIWLFMEHALSDAELNTASDNGYSHTNVCNSTFAEGPGEDSFYYIYKFQKSANTTP</sequence>
<dbReference type="EMBL" id="NOUW01000003">
    <property type="protein sequence ID" value="PDX90764.1"/>
    <property type="molecule type" value="Genomic_DNA"/>
</dbReference>
<keyword evidence="1" id="KW-0812">Transmembrane</keyword>
<feature type="transmembrane region" description="Helical" evidence="1">
    <location>
        <begin position="288"/>
        <end position="307"/>
    </location>
</feature>
<protein>
    <submittedName>
        <fullName evidence="2">Uncharacterized protein</fullName>
    </submittedName>
</protein>
<gene>
    <name evidence="2" type="ORF">CHR61_00300</name>
</gene>
<proteinExistence type="predicted"/>
<feature type="transmembrane region" description="Helical" evidence="1">
    <location>
        <begin position="252"/>
        <end position="273"/>
    </location>
</feature>
<dbReference type="Proteomes" id="UP000220438">
    <property type="component" value="Unassembled WGS sequence"/>
</dbReference>
<feature type="transmembrane region" description="Helical" evidence="1">
    <location>
        <begin position="16"/>
        <end position="37"/>
    </location>
</feature>
<feature type="transmembrane region" description="Helical" evidence="1">
    <location>
        <begin position="115"/>
        <end position="134"/>
    </location>
</feature>
<feature type="transmembrane region" description="Helical" evidence="1">
    <location>
        <begin position="88"/>
        <end position="110"/>
    </location>
</feature>
<dbReference type="AlphaFoldDB" id="A0A2A7BH89"/>
<dbReference type="RefSeq" id="WP_097769772.1">
    <property type="nucleotide sequence ID" value="NZ_NOUW01000003.1"/>
</dbReference>
<organism evidence="2 3">
    <name type="scientific">Faecalibacterium prausnitzii</name>
    <dbReference type="NCBI Taxonomy" id="853"/>
    <lineage>
        <taxon>Bacteria</taxon>
        <taxon>Bacillati</taxon>
        <taxon>Bacillota</taxon>
        <taxon>Clostridia</taxon>
        <taxon>Eubacteriales</taxon>
        <taxon>Oscillospiraceae</taxon>
        <taxon>Faecalibacterium</taxon>
    </lineage>
</organism>
<evidence type="ECO:0000313" key="3">
    <source>
        <dbReference type="Proteomes" id="UP000220438"/>
    </source>
</evidence>
<feature type="transmembrane region" description="Helical" evidence="1">
    <location>
        <begin position="319"/>
        <end position="336"/>
    </location>
</feature>